<evidence type="ECO:0000313" key="1">
    <source>
        <dbReference type="EMBL" id="KAH7963257.1"/>
    </source>
</evidence>
<dbReference type="Proteomes" id="UP000821837">
    <property type="component" value="Chromosome 3"/>
</dbReference>
<reference evidence="1" key="2">
    <citation type="submission" date="2021-09" db="EMBL/GenBank/DDBJ databases">
        <authorList>
            <person name="Jia N."/>
            <person name="Wang J."/>
            <person name="Shi W."/>
            <person name="Du L."/>
            <person name="Sun Y."/>
            <person name="Zhan W."/>
            <person name="Jiang J."/>
            <person name="Wang Q."/>
            <person name="Zhang B."/>
            <person name="Ji P."/>
            <person name="Sakyi L.B."/>
            <person name="Cui X."/>
            <person name="Yuan T."/>
            <person name="Jiang B."/>
            <person name="Yang W."/>
            <person name="Lam T.T.-Y."/>
            <person name="Chang Q."/>
            <person name="Ding S."/>
            <person name="Wang X."/>
            <person name="Zhu J."/>
            <person name="Ruan X."/>
            <person name="Zhao L."/>
            <person name="Wei J."/>
            <person name="Que T."/>
            <person name="Du C."/>
            <person name="Cheng J."/>
            <person name="Dai P."/>
            <person name="Han X."/>
            <person name="Huang E."/>
            <person name="Gao Y."/>
            <person name="Liu J."/>
            <person name="Shao H."/>
            <person name="Ye R."/>
            <person name="Li L."/>
            <person name="Wei W."/>
            <person name="Wang X."/>
            <person name="Wang C."/>
            <person name="Huo Q."/>
            <person name="Li W."/>
            <person name="Guo W."/>
            <person name="Chen H."/>
            <person name="Chen S."/>
            <person name="Zhou L."/>
            <person name="Zhou L."/>
            <person name="Ni X."/>
            <person name="Tian J."/>
            <person name="Zhou Y."/>
            <person name="Sheng Y."/>
            <person name="Liu T."/>
            <person name="Pan Y."/>
            <person name="Xia L."/>
            <person name="Li J."/>
            <person name="Zhao F."/>
            <person name="Cao W."/>
        </authorList>
    </citation>
    <scope>NUCLEOTIDE SEQUENCE</scope>
    <source>
        <strain evidence="1">Rsan-2018</strain>
        <tissue evidence="1">Larvae</tissue>
    </source>
</reference>
<evidence type="ECO:0000313" key="2">
    <source>
        <dbReference type="Proteomes" id="UP000821837"/>
    </source>
</evidence>
<dbReference type="AlphaFoldDB" id="A0A9D4Q2J2"/>
<name>A0A9D4Q2J2_RHISA</name>
<organism evidence="1 2">
    <name type="scientific">Rhipicephalus sanguineus</name>
    <name type="common">Brown dog tick</name>
    <name type="synonym">Ixodes sanguineus</name>
    <dbReference type="NCBI Taxonomy" id="34632"/>
    <lineage>
        <taxon>Eukaryota</taxon>
        <taxon>Metazoa</taxon>
        <taxon>Ecdysozoa</taxon>
        <taxon>Arthropoda</taxon>
        <taxon>Chelicerata</taxon>
        <taxon>Arachnida</taxon>
        <taxon>Acari</taxon>
        <taxon>Parasitiformes</taxon>
        <taxon>Ixodida</taxon>
        <taxon>Ixodoidea</taxon>
        <taxon>Ixodidae</taxon>
        <taxon>Rhipicephalinae</taxon>
        <taxon>Rhipicephalus</taxon>
        <taxon>Rhipicephalus</taxon>
    </lineage>
</organism>
<keyword evidence="2" id="KW-1185">Reference proteome</keyword>
<accession>A0A9D4Q2J2</accession>
<protein>
    <submittedName>
        <fullName evidence="1">Uncharacterized protein</fullName>
    </submittedName>
</protein>
<gene>
    <name evidence="1" type="ORF">HPB52_020336</name>
</gene>
<reference evidence="1" key="1">
    <citation type="journal article" date="2020" name="Cell">
        <title>Large-Scale Comparative Analyses of Tick Genomes Elucidate Their Genetic Diversity and Vector Capacities.</title>
        <authorList>
            <consortium name="Tick Genome and Microbiome Consortium (TIGMIC)"/>
            <person name="Jia N."/>
            <person name="Wang J."/>
            <person name="Shi W."/>
            <person name="Du L."/>
            <person name="Sun Y."/>
            <person name="Zhan W."/>
            <person name="Jiang J.F."/>
            <person name="Wang Q."/>
            <person name="Zhang B."/>
            <person name="Ji P."/>
            <person name="Bell-Sakyi L."/>
            <person name="Cui X.M."/>
            <person name="Yuan T.T."/>
            <person name="Jiang B.G."/>
            <person name="Yang W.F."/>
            <person name="Lam T.T."/>
            <person name="Chang Q.C."/>
            <person name="Ding S.J."/>
            <person name="Wang X.J."/>
            <person name="Zhu J.G."/>
            <person name="Ruan X.D."/>
            <person name="Zhao L."/>
            <person name="Wei J.T."/>
            <person name="Ye R.Z."/>
            <person name="Que T.C."/>
            <person name="Du C.H."/>
            <person name="Zhou Y.H."/>
            <person name="Cheng J.X."/>
            <person name="Dai P.F."/>
            <person name="Guo W.B."/>
            <person name="Han X.H."/>
            <person name="Huang E.J."/>
            <person name="Li L.F."/>
            <person name="Wei W."/>
            <person name="Gao Y.C."/>
            <person name="Liu J.Z."/>
            <person name="Shao H.Z."/>
            <person name="Wang X."/>
            <person name="Wang C.C."/>
            <person name="Yang T.C."/>
            <person name="Huo Q.B."/>
            <person name="Li W."/>
            <person name="Chen H.Y."/>
            <person name="Chen S.E."/>
            <person name="Zhou L.G."/>
            <person name="Ni X.B."/>
            <person name="Tian J.H."/>
            <person name="Sheng Y."/>
            <person name="Liu T."/>
            <person name="Pan Y.S."/>
            <person name="Xia L.Y."/>
            <person name="Li J."/>
            <person name="Zhao F."/>
            <person name="Cao W.C."/>
        </authorList>
    </citation>
    <scope>NUCLEOTIDE SEQUENCE</scope>
    <source>
        <strain evidence="1">Rsan-2018</strain>
    </source>
</reference>
<proteinExistence type="predicted"/>
<sequence length="81" mass="8619">MGVVAAGIAARRRGVVTLSGTVGAYRSLARNAVETSRAIDMPVTCAAAFKALASATRNQKTCRQERCFLVPTARLPLRARD</sequence>
<dbReference type="EMBL" id="JABSTV010001249">
    <property type="protein sequence ID" value="KAH7963257.1"/>
    <property type="molecule type" value="Genomic_DNA"/>
</dbReference>
<comment type="caution">
    <text evidence="1">The sequence shown here is derived from an EMBL/GenBank/DDBJ whole genome shotgun (WGS) entry which is preliminary data.</text>
</comment>